<organism evidence="11 12">
    <name type="scientific">Sphingomonas lacunae</name>
    <dbReference type="NCBI Taxonomy" id="2698828"/>
    <lineage>
        <taxon>Bacteria</taxon>
        <taxon>Pseudomonadati</taxon>
        <taxon>Pseudomonadota</taxon>
        <taxon>Alphaproteobacteria</taxon>
        <taxon>Sphingomonadales</taxon>
        <taxon>Sphingomonadaceae</taxon>
        <taxon>Sphingomonas</taxon>
    </lineage>
</organism>
<dbReference type="InterPro" id="IPR011006">
    <property type="entry name" value="CheY-like_superfamily"/>
</dbReference>
<dbReference type="Gene3D" id="1.10.8.60">
    <property type="match status" value="1"/>
</dbReference>
<dbReference type="InterPro" id="IPR003593">
    <property type="entry name" value="AAA+_ATPase"/>
</dbReference>
<dbReference type="GO" id="GO:0006355">
    <property type="term" value="P:regulation of DNA-templated transcription"/>
    <property type="evidence" value="ECO:0007669"/>
    <property type="project" value="InterPro"/>
</dbReference>
<dbReference type="SMART" id="SM00382">
    <property type="entry name" value="AAA"/>
    <property type="match status" value="1"/>
</dbReference>
<keyword evidence="7" id="KW-0804">Transcription</keyword>
<gene>
    <name evidence="11" type="ORF">GV829_00660</name>
</gene>
<keyword evidence="6" id="KW-0010">Activator</keyword>
<dbReference type="GO" id="GO:0005524">
    <property type="term" value="F:ATP binding"/>
    <property type="evidence" value="ECO:0007669"/>
    <property type="project" value="UniProtKB-KW"/>
</dbReference>
<dbReference type="SUPFAM" id="SSF52540">
    <property type="entry name" value="P-loop containing nucleoside triphosphate hydrolases"/>
    <property type="match status" value="1"/>
</dbReference>
<feature type="modified residue" description="4-aspartylphosphate" evidence="8">
    <location>
        <position position="50"/>
    </location>
</feature>
<dbReference type="Gene3D" id="3.40.50.2300">
    <property type="match status" value="1"/>
</dbReference>
<keyword evidence="4" id="KW-0805">Transcription regulation</keyword>
<dbReference type="Gene3D" id="1.10.10.60">
    <property type="entry name" value="Homeodomain-like"/>
    <property type="match status" value="1"/>
</dbReference>
<dbReference type="GO" id="GO:0000160">
    <property type="term" value="P:phosphorelay signal transduction system"/>
    <property type="evidence" value="ECO:0007669"/>
    <property type="project" value="UniProtKB-KW"/>
</dbReference>
<accession>A0A6M4B237</accession>
<keyword evidence="3" id="KW-0902">Two-component regulatory system</keyword>
<dbReference type="InterPro" id="IPR002078">
    <property type="entry name" value="Sigma_54_int"/>
</dbReference>
<dbReference type="SUPFAM" id="SSF52172">
    <property type="entry name" value="CheY-like"/>
    <property type="match status" value="1"/>
</dbReference>
<dbReference type="AlphaFoldDB" id="A0A6M4B237"/>
<evidence type="ECO:0000256" key="7">
    <source>
        <dbReference type="ARBA" id="ARBA00023163"/>
    </source>
</evidence>
<dbReference type="Proteomes" id="UP000503018">
    <property type="component" value="Chromosome"/>
</dbReference>
<reference evidence="11 12" key="1">
    <citation type="submission" date="2020-01" db="EMBL/GenBank/DDBJ databases">
        <title>Sphingomonas sp. strain CSW-10.</title>
        <authorList>
            <person name="Chen W.-M."/>
        </authorList>
    </citation>
    <scope>NUCLEOTIDE SEQUENCE [LARGE SCALE GENOMIC DNA]</scope>
    <source>
        <strain evidence="11 12">CSW-10</strain>
    </source>
</reference>
<evidence type="ECO:0000256" key="1">
    <source>
        <dbReference type="ARBA" id="ARBA00022741"/>
    </source>
</evidence>
<dbReference type="SUPFAM" id="SSF46689">
    <property type="entry name" value="Homeodomain-like"/>
    <property type="match status" value="1"/>
</dbReference>
<evidence type="ECO:0000256" key="3">
    <source>
        <dbReference type="ARBA" id="ARBA00023012"/>
    </source>
</evidence>
<dbReference type="PROSITE" id="PS00676">
    <property type="entry name" value="SIGMA54_INTERACT_2"/>
    <property type="match status" value="1"/>
</dbReference>
<dbReference type="PROSITE" id="PS50110">
    <property type="entry name" value="RESPONSE_REGULATORY"/>
    <property type="match status" value="1"/>
</dbReference>
<dbReference type="SMART" id="SM00448">
    <property type="entry name" value="REC"/>
    <property type="match status" value="1"/>
</dbReference>
<sequence length="477" mass="51235">MVVEDIASLAMAYAAQLESAGYACVIADSGAAAIAELDRHGDRIKGILLDLQLPDTDGLELLQTNGGITSRWPVVVATADGSINRAIEAMRLGAFDFLVKPLAPQRLITIMRSAVQPLEALATPARTPVRAATTNGFMGFVGMSPPMLGVYRQIENVARSRATVFITGESGTGKEVCAEAIHKASPRGGKPFIAINCGAIPEDLLESELFGHLKGSFTGAVSDRIGAVQAAQGGTLFLDEICEMELRLQVKLLRFLQTGTVQRVGSNRTEDVDVRIICATNRDPEAEVAAGRFREDLYYRLAVVPIELPPLRARGHDIELIANTFLQRFGKEEGKNFDRITPEFARGLASHKWPGNVRELQNLIRRAAVMFEGPALPEEALPRMARLPRESAALSAEPVTGQSPACKDPAAPVAPLATDDLAGLLRGMTLDDIERLVVETAITDAGGSLPAAARALGVSPSTLYRKRERWIEQGLAS</sequence>
<evidence type="ECO:0000259" key="10">
    <source>
        <dbReference type="PROSITE" id="PS50110"/>
    </source>
</evidence>
<dbReference type="InterPro" id="IPR025943">
    <property type="entry name" value="Sigma_54_int_dom_ATP-bd_2"/>
</dbReference>
<dbReference type="InterPro" id="IPR025944">
    <property type="entry name" value="Sigma_54_int_dom_CS"/>
</dbReference>
<evidence type="ECO:0000313" key="12">
    <source>
        <dbReference type="Proteomes" id="UP000503018"/>
    </source>
</evidence>
<evidence type="ECO:0000256" key="5">
    <source>
        <dbReference type="ARBA" id="ARBA00023125"/>
    </source>
</evidence>
<dbReference type="Pfam" id="PF00072">
    <property type="entry name" value="Response_reg"/>
    <property type="match status" value="1"/>
</dbReference>
<dbReference type="PROSITE" id="PS50045">
    <property type="entry name" value="SIGMA54_INTERACT_4"/>
    <property type="match status" value="1"/>
</dbReference>
<dbReference type="GO" id="GO:0043565">
    <property type="term" value="F:sequence-specific DNA binding"/>
    <property type="evidence" value="ECO:0007669"/>
    <property type="project" value="InterPro"/>
</dbReference>
<keyword evidence="1" id="KW-0547">Nucleotide-binding</keyword>
<evidence type="ECO:0000256" key="8">
    <source>
        <dbReference type="PROSITE-ProRule" id="PRU00169"/>
    </source>
</evidence>
<dbReference type="PANTHER" id="PTHR32071">
    <property type="entry name" value="TRANSCRIPTIONAL REGULATORY PROTEIN"/>
    <property type="match status" value="1"/>
</dbReference>
<dbReference type="InterPro" id="IPR009057">
    <property type="entry name" value="Homeodomain-like_sf"/>
</dbReference>
<dbReference type="CDD" id="cd00009">
    <property type="entry name" value="AAA"/>
    <property type="match status" value="1"/>
</dbReference>
<dbReference type="PROSITE" id="PS00688">
    <property type="entry name" value="SIGMA54_INTERACT_3"/>
    <property type="match status" value="1"/>
</dbReference>
<dbReference type="InterPro" id="IPR058031">
    <property type="entry name" value="AAA_lid_NorR"/>
</dbReference>
<dbReference type="EMBL" id="CP053015">
    <property type="protein sequence ID" value="QJQ33471.1"/>
    <property type="molecule type" value="Genomic_DNA"/>
</dbReference>
<evidence type="ECO:0000256" key="4">
    <source>
        <dbReference type="ARBA" id="ARBA00023015"/>
    </source>
</evidence>
<keyword evidence="12" id="KW-1185">Reference proteome</keyword>
<dbReference type="KEGG" id="slan:GV829_00660"/>
<feature type="domain" description="Response regulatory" evidence="10">
    <location>
        <begin position="1"/>
        <end position="115"/>
    </location>
</feature>
<dbReference type="PANTHER" id="PTHR32071:SF117">
    <property type="entry name" value="PTS-DEPENDENT DIHYDROXYACETONE KINASE OPERON REGULATORY PROTEIN-RELATED"/>
    <property type="match status" value="1"/>
</dbReference>
<feature type="domain" description="Sigma-54 factor interaction" evidence="9">
    <location>
        <begin position="140"/>
        <end position="369"/>
    </location>
</feature>
<evidence type="ECO:0000259" key="9">
    <source>
        <dbReference type="PROSITE" id="PS50045"/>
    </source>
</evidence>
<dbReference type="InterPro" id="IPR001789">
    <property type="entry name" value="Sig_transdc_resp-reg_receiver"/>
</dbReference>
<evidence type="ECO:0000313" key="11">
    <source>
        <dbReference type="EMBL" id="QJQ33471.1"/>
    </source>
</evidence>
<keyword evidence="2" id="KW-0067">ATP-binding</keyword>
<dbReference type="InterPro" id="IPR002197">
    <property type="entry name" value="HTH_Fis"/>
</dbReference>
<proteinExistence type="predicted"/>
<dbReference type="Pfam" id="PF00158">
    <property type="entry name" value="Sigma54_activat"/>
    <property type="match status" value="1"/>
</dbReference>
<name>A0A6M4B237_9SPHN</name>
<evidence type="ECO:0000256" key="2">
    <source>
        <dbReference type="ARBA" id="ARBA00022840"/>
    </source>
</evidence>
<keyword evidence="8" id="KW-0597">Phosphoprotein</keyword>
<dbReference type="FunFam" id="3.40.50.300:FF:000006">
    <property type="entry name" value="DNA-binding transcriptional regulator NtrC"/>
    <property type="match status" value="1"/>
</dbReference>
<dbReference type="Pfam" id="PF02954">
    <property type="entry name" value="HTH_8"/>
    <property type="match status" value="1"/>
</dbReference>
<dbReference type="Pfam" id="PF25601">
    <property type="entry name" value="AAA_lid_14"/>
    <property type="match status" value="1"/>
</dbReference>
<dbReference type="InterPro" id="IPR027417">
    <property type="entry name" value="P-loop_NTPase"/>
</dbReference>
<dbReference type="Gene3D" id="3.40.50.300">
    <property type="entry name" value="P-loop containing nucleotide triphosphate hydrolases"/>
    <property type="match status" value="1"/>
</dbReference>
<evidence type="ECO:0000256" key="6">
    <source>
        <dbReference type="ARBA" id="ARBA00023159"/>
    </source>
</evidence>
<protein>
    <submittedName>
        <fullName evidence="11">Sigma-54-dependent Fis family transcriptional regulator</fullName>
    </submittedName>
</protein>
<keyword evidence="5" id="KW-0238">DNA-binding</keyword>